<evidence type="ECO:0000259" key="6">
    <source>
        <dbReference type="PROSITE" id="PS50932"/>
    </source>
</evidence>
<dbReference type="Pfam" id="PF00356">
    <property type="entry name" value="LacI"/>
    <property type="match status" value="1"/>
</dbReference>
<dbReference type="CDD" id="cd01392">
    <property type="entry name" value="HTH_LacI"/>
    <property type="match status" value="1"/>
</dbReference>
<keyword evidence="1" id="KW-0678">Repressor</keyword>
<feature type="region of interest" description="Disordered" evidence="5">
    <location>
        <begin position="323"/>
        <end position="342"/>
    </location>
</feature>
<dbReference type="PROSITE" id="PS50932">
    <property type="entry name" value="HTH_LACI_2"/>
    <property type="match status" value="1"/>
</dbReference>
<dbReference type="SMART" id="SM00354">
    <property type="entry name" value="HTH_LACI"/>
    <property type="match status" value="1"/>
</dbReference>
<dbReference type="InterPro" id="IPR028082">
    <property type="entry name" value="Peripla_BP_I"/>
</dbReference>
<evidence type="ECO:0000256" key="5">
    <source>
        <dbReference type="SAM" id="MobiDB-lite"/>
    </source>
</evidence>
<evidence type="ECO:0000256" key="3">
    <source>
        <dbReference type="ARBA" id="ARBA00023125"/>
    </source>
</evidence>
<accession>A0A1H1TBA0</accession>
<evidence type="ECO:0000256" key="1">
    <source>
        <dbReference type="ARBA" id="ARBA00022491"/>
    </source>
</evidence>
<dbReference type="GO" id="GO:0000976">
    <property type="term" value="F:transcription cis-regulatory region binding"/>
    <property type="evidence" value="ECO:0007669"/>
    <property type="project" value="TreeGrafter"/>
</dbReference>
<protein>
    <submittedName>
        <fullName evidence="7">Transcriptional regulator, LacI family</fullName>
    </submittedName>
</protein>
<dbReference type="GO" id="GO:0003700">
    <property type="term" value="F:DNA-binding transcription factor activity"/>
    <property type="evidence" value="ECO:0007669"/>
    <property type="project" value="TreeGrafter"/>
</dbReference>
<proteinExistence type="predicted"/>
<gene>
    <name evidence="7" type="ORF">SAMN04489812_2326</name>
</gene>
<dbReference type="Pfam" id="PF13377">
    <property type="entry name" value="Peripla_BP_3"/>
    <property type="match status" value="1"/>
</dbReference>
<evidence type="ECO:0000256" key="2">
    <source>
        <dbReference type="ARBA" id="ARBA00023015"/>
    </source>
</evidence>
<evidence type="ECO:0000256" key="4">
    <source>
        <dbReference type="ARBA" id="ARBA00023163"/>
    </source>
</evidence>
<feature type="domain" description="HTH lacI-type" evidence="6">
    <location>
        <begin position="11"/>
        <end position="67"/>
    </location>
</feature>
<dbReference type="RefSeq" id="WP_091524710.1">
    <property type="nucleotide sequence ID" value="NZ_LT629772.1"/>
</dbReference>
<organism evidence="7 8">
    <name type="scientific">Microlunatus soli</name>
    <dbReference type="NCBI Taxonomy" id="630515"/>
    <lineage>
        <taxon>Bacteria</taxon>
        <taxon>Bacillati</taxon>
        <taxon>Actinomycetota</taxon>
        <taxon>Actinomycetes</taxon>
        <taxon>Propionibacteriales</taxon>
        <taxon>Propionibacteriaceae</taxon>
        <taxon>Microlunatus</taxon>
    </lineage>
</organism>
<dbReference type="PANTHER" id="PTHR30146:SF148">
    <property type="entry name" value="HTH-TYPE TRANSCRIPTIONAL REPRESSOR PURR-RELATED"/>
    <property type="match status" value="1"/>
</dbReference>
<dbReference type="CDD" id="cd06267">
    <property type="entry name" value="PBP1_LacI_sugar_binding-like"/>
    <property type="match status" value="1"/>
</dbReference>
<dbReference type="InterPro" id="IPR046335">
    <property type="entry name" value="LacI/GalR-like_sensor"/>
</dbReference>
<dbReference type="Gene3D" id="3.40.50.2300">
    <property type="match status" value="2"/>
</dbReference>
<dbReference type="SUPFAM" id="SSF47413">
    <property type="entry name" value="lambda repressor-like DNA-binding domains"/>
    <property type="match status" value="1"/>
</dbReference>
<dbReference type="SUPFAM" id="SSF53822">
    <property type="entry name" value="Periplasmic binding protein-like I"/>
    <property type="match status" value="1"/>
</dbReference>
<feature type="compositionally biased region" description="Polar residues" evidence="5">
    <location>
        <begin position="332"/>
        <end position="342"/>
    </location>
</feature>
<evidence type="ECO:0000313" key="7">
    <source>
        <dbReference type="EMBL" id="SDS57428.1"/>
    </source>
</evidence>
<sequence>MATRSDRSTPARLRDVAQRAGVSPGLASRVLNNDASVRLRPETKQAVITAAAELDYVPNSAARSLRYARTSTLGMVIESVTSPMYDGIVHGAQEAAATHGFFILMIDAHEVERRPALFAELIAARRIDGLLLQGGFDASTPIPLDRISAIPAVLLNAHGVGSIPGAVLQDEEAADLATRHLLDLGHRDLLFVGSPQGSTSERRRHGFDRAVERHPDATGRMLAAGWSAERCHDAVVEHLATGARPSGIIAVNAETAVGVLSAVHESGLSVPDDLSVVAIHDSWFTEHLRPPLTTVALPMRKLGALAVERLLEQMREPHENDLVITDPAPSLTVRSSTGQPPR</sequence>
<evidence type="ECO:0000313" key="8">
    <source>
        <dbReference type="Proteomes" id="UP000199103"/>
    </source>
</evidence>
<keyword evidence="8" id="KW-1185">Reference proteome</keyword>
<dbReference type="Proteomes" id="UP000199103">
    <property type="component" value="Chromosome I"/>
</dbReference>
<dbReference type="InterPro" id="IPR010982">
    <property type="entry name" value="Lambda_DNA-bd_dom_sf"/>
</dbReference>
<name>A0A1H1TBA0_9ACTN</name>
<keyword evidence="3" id="KW-0238">DNA-binding</keyword>
<keyword evidence="4" id="KW-0804">Transcription</keyword>
<dbReference type="STRING" id="630515.SAMN04489812_2326"/>
<reference evidence="7 8" key="1">
    <citation type="submission" date="2016-10" db="EMBL/GenBank/DDBJ databases">
        <authorList>
            <person name="de Groot N.N."/>
        </authorList>
    </citation>
    <scope>NUCLEOTIDE SEQUENCE [LARGE SCALE GENOMIC DNA]</scope>
    <source>
        <strain evidence="7 8">DSM 21800</strain>
    </source>
</reference>
<dbReference type="AlphaFoldDB" id="A0A1H1TBA0"/>
<dbReference type="Gene3D" id="1.10.260.40">
    <property type="entry name" value="lambda repressor-like DNA-binding domains"/>
    <property type="match status" value="1"/>
</dbReference>
<dbReference type="InterPro" id="IPR000843">
    <property type="entry name" value="HTH_LacI"/>
</dbReference>
<keyword evidence="2" id="KW-0805">Transcription regulation</keyword>
<dbReference type="OrthoDB" id="9798934at2"/>
<dbReference type="EMBL" id="LT629772">
    <property type="protein sequence ID" value="SDS57428.1"/>
    <property type="molecule type" value="Genomic_DNA"/>
</dbReference>
<dbReference type="PANTHER" id="PTHR30146">
    <property type="entry name" value="LACI-RELATED TRANSCRIPTIONAL REPRESSOR"/>
    <property type="match status" value="1"/>
</dbReference>